<dbReference type="EMBL" id="SDOX01000008">
    <property type="protein sequence ID" value="TFJ86609.1"/>
    <property type="molecule type" value="Genomic_DNA"/>
</dbReference>
<dbReference type="GO" id="GO:0005371">
    <property type="term" value="F:tricarboxylate secondary active transmembrane transporter activity"/>
    <property type="evidence" value="ECO:0007669"/>
    <property type="project" value="TreeGrafter"/>
</dbReference>
<evidence type="ECO:0000256" key="5">
    <source>
        <dbReference type="RuleBase" id="RU000488"/>
    </source>
</evidence>
<evidence type="ECO:0000313" key="7">
    <source>
        <dbReference type="Proteomes" id="UP000355283"/>
    </source>
</evidence>
<keyword evidence="3 4" id="KW-0472">Membrane</keyword>
<dbReference type="GO" id="GO:0015742">
    <property type="term" value="P:alpha-ketoglutarate transport"/>
    <property type="evidence" value="ECO:0007669"/>
    <property type="project" value="TreeGrafter"/>
</dbReference>
<proteinExistence type="inferred from homology"/>
<organism evidence="6 7">
    <name type="scientific">Nannochloropsis salina CCMP1776</name>
    <dbReference type="NCBI Taxonomy" id="1027361"/>
    <lineage>
        <taxon>Eukaryota</taxon>
        <taxon>Sar</taxon>
        <taxon>Stramenopiles</taxon>
        <taxon>Ochrophyta</taxon>
        <taxon>Eustigmatophyceae</taxon>
        <taxon>Eustigmatales</taxon>
        <taxon>Monodopsidaceae</taxon>
        <taxon>Microchloropsis</taxon>
        <taxon>Microchloropsis salina</taxon>
    </lineage>
</organism>
<keyword evidence="5" id="KW-0813">Transport</keyword>
<evidence type="ECO:0000256" key="2">
    <source>
        <dbReference type="ARBA" id="ARBA00022692"/>
    </source>
</evidence>
<dbReference type="OrthoDB" id="10253709at2759"/>
<dbReference type="PANTHER" id="PTHR46982">
    <property type="entry name" value="CITRATE/OXOGLUTARATE CARRIER PROTEIN"/>
    <property type="match status" value="1"/>
</dbReference>
<accession>A0A4D9DDE7</accession>
<dbReference type="AlphaFoldDB" id="A0A4D9DDE7"/>
<gene>
    <name evidence="6" type="ORF">NSK_002266</name>
</gene>
<evidence type="ECO:0000313" key="6">
    <source>
        <dbReference type="EMBL" id="TFJ86609.1"/>
    </source>
</evidence>
<keyword evidence="2 4" id="KW-0812">Transmembrane</keyword>
<dbReference type="PROSITE" id="PS50920">
    <property type="entry name" value="SOLCAR"/>
    <property type="match status" value="1"/>
</dbReference>
<reference evidence="6 7" key="1">
    <citation type="submission" date="2019-01" db="EMBL/GenBank/DDBJ databases">
        <title>Nuclear Genome Assembly of the Microalgal Biofuel strain Nannochloropsis salina CCMP1776.</title>
        <authorList>
            <person name="Hovde B."/>
        </authorList>
    </citation>
    <scope>NUCLEOTIDE SEQUENCE [LARGE SCALE GENOMIC DNA]</scope>
    <source>
        <strain evidence="6 7">CCMP1776</strain>
    </source>
</reference>
<dbReference type="PANTHER" id="PTHR46982:SF1">
    <property type="entry name" value="CITRATE_OXOGLUTARATE CARRIER PROTEIN"/>
    <property type="match status" value="1"/>
</dbReference>
<dbReference type="Gene3D" id="1.50.40.10">
    <property type="entry name" value="Mitochondrial carrier domain"/>
    <property type="match status" value="1"/>
</dbReference>
<evidence type="ECO:0000256" key="1">
    <source>
        <dbReference type="ARBA" id="ARBA00004141"/>
    </source>
</evidence>
<dbReference type="Pfam" id="PF00153">
    <property type="entry name" value="Mito_carr"/>
    <property type="match status" value="2"/>
</dbReference>
<dbReference type="Proteomes" id="UP000355283">
    <property type="component" value="Unassembled WGS sequence"/>
</dbReference>
<feature type="repeat" description="Solcar" evidence="4">
    <location>
        <begin position="167"/>
        <end position="260"/>
    </location>
</feature>
<comment type="caution">
    <text evidence="6">The sequence shown here is derived from an EMBL/GenBank/DDBJ whole genome shotgun (WGS) entry which is preliminary data.</text>
</comment>
<dbReference type="GO" id="GO:0005739">
    <property type="term" value="C:mitochondrion"/>
    <property type="evidence" value="ECO:0007669"/>
    <property type="project" value="TreeGrafter"/>
</dbReference>
<protein>
    <recommendedName>
        <fullName evidence="8">Mitochondrial carrier protein</fullName>
    </recommendedName>
</protein>
<evidence type="ECO:0008006" key="8">
    <source>
        <dbReference type="Google" id="ProtNLM"/>
    </source>
</evidence>
<keyword evidence="7" id="KW-1185">Reference proteome</keyword>
<comment type="subcellular location">
    <subcellularLocation>
        <location evidence="1">Membrane</location>
        <topology evidence="1">Multi-pass membrane protein</topology>
    </subcellularLocation>
</comment>
<dbReference type="GO" id="GO:0016020">
    <property type="term" value="C:membrane"/>
    <property type="evidence" value="ECO:0007669"/>
    <property type="project" value="UniProtKB-SubCell"/>
</dbReference>
<comment type="similarity">
    <text evidence="5">Belongs to the mitochondrial carrier (TC 2.A.29) family.</text>
</comment>
<dbReference type="InterPro" id="IPR023395">
    <property type="entry name" value="MCP_dom_sf"/>
</dbReference>
<evidence type="ECO:0000256" key="3">
    <source>
        <dbReference type="ARBA" id="ARBA00023136"/>
    </source>
</evidence>
<dbReference type="InterPro" id="IPR018108">
    <property type="entry name" value="MCP_transmembrane"/>
</dbReference>
<dbReference type="GO" id="GO:0006843">
    <property type="term" value="P:mitochondrial citrate transmembrane transport"/>
    <property type="evidence" value="ECO:0007669"/>
    <property type="project" value="TreeGrafter"/>
</dbReference>
<name>A0A4D9DDE7_9STRA</name>
<evidence type="ECO:0000256" key="4">
    <source>
        <dbReference type="PROSITE-ProRule" id="PRU00282"/>
    </source>
</evidence>
<dbReference type="SUPFAM" id="SSF103506">
    <property type="entry name" value="Mitochondrial carrier"/>
    <property type="match status" value="1"/>
</dbReference>
<dbReference type="InterPro" id="IPR053017">
    <property type="entry name" value="Mito_Cit/Oxoglu_Carrier"/>
</dbReference>
<sequence length="373" mass="40312">MRISPPLVLAPTVGIWAHRQIELQSKERRACKQVSNQNTQGLAFRASHLTVPPPRLLALSAVAPSAPGSKPQESTLKKFLVSGTVAWIYEFGIGHFLEFVKVLKQTKPGTYFQLVRGIVSEKGITGVWDGFFPWGSIQAIAKGAVFGGAHALALGQVEPMVESGILSPLIAQTVAGGIGGGFQGLVLSPTLLLKTRVMTDPIFRQKMSVWETSKQSARVGMVVIQKEGLPALMKGSLTFSLKRVADWGTRFYFAVLSEDLFFRQGDASHVLTNQEKLAASLIGGTLSAFLTLPLDVMVAQIQQASKAGEKVSVLETFQSEFRQGGWERVAGFATKGFLARTLHVALTTALMKTLTSVVYEWVYGAPPSSAKKP</sequence>